<dbReference type="RefSeq" id="WP_197731486.1">
    <property type="nucleotide sequence ID" value="NZ_JADLPI010000009.1"/>
</dbReference>
<sequence length="142" mass="15232">MSAAPPEFVSAMQVLRTYARVYTSDFETTTAALIAASGAEIGLQFDMPNGLRLAAIGQVLVVAGDDVALAPYRATQATLIVDDLDQFHTALVTSGADIVQEPQAVPTGRNLTARLTPEVQIEFVEWDKAQWQRINAVTPSAD</sequence>
<protein>
    <recommendedName>
        <fullName evidence="3">VOC family protein</fullName>
    </recommendedName>
</protein>
<dbReference type="EMBL" id="LR215973">
    <property type="protein sequence ID" value="VFA97206.1"/>
    <property type="molecule type" value="Genomic_DNA"/>
</dbReference>
<reference evidence="1 2" key="1">
    <citation type="submission" date="2019-02" db="EMBL/GenBank/DDBJ databases">
        <authorList>
            <consortium name="Pathogen Informatics"/>
        </authorList>
    </citation>
    <scope>NUCLEOTIDE SEQUENCE [LARGE SCALE GENOMIC DNA]</scope>
    <source>
        <strain evidence="1 2">3012STDY6756504</strain>
    </source>
</reference>
<dbReference type="SUPFAM" id="SSF54593">
    <property type="entry name" value="Glyoxalase/Bleomycin resistance protein/Dihydroxybiphenyl dioxygenase"/>
    <property type="match status" value="1"/>
</dbReference>
<proteinExistence type="predicted"/>
<name>A0A4U8VUC0_9NOCA</name>
<evidence type="ECO:0008006" key="3">
    <source>
        <dbReference type="Google" id="ProtNLM"/>
    </source>
</evidence>
<evidence type="ECO:0000313" key="1">
    <source>
        <dbReference type="EMBL" id="VFA97206.1"/>
    </source>
</evidence>
<dbReference type="Proteomes" id="UP000290439">
    <property type="component" value="Chromosome"/>
</dbReference>
<dbReference type="InterPro" id="IPR029068">
    <property type="entry name" value="Glyas_Bleomycin-R_OHBP_Dase"/>
</dbReference>
<dbReference type="Gene3D" id="3.10.180.10">
    <property type="entry name" value="2,3-Dihydroxybiphenyl 1,2-Dioxygenase, domain 1"/>
    <property type="match status" value="1"/>
</dbReference>
<accession>A0A4U8VUC0</accession>
<evidence type="ECO:0000313" key="2">
    <source>
        <dbReference type="Proteomes" id="UP000290439"/>
    </source>
</evidence>
<organism evidence="1 2">
    <name type="scientific">Nocardia cyriacigeorgica</name>
    <dbReference type="NCBI Taxonomy" id="135487"/>
    <lineage>
        <taxon>Bacteria</taxon>
        <taxon>Bacillati</taxon>
        <taxon>Actinomycetota</taxon>
        <taxon>Actinomycetes</taxon>
        <taxon>Mycobacteriales</taxon>
        <taxon>Nocardiaceae</taxon>
        <taxon>Nocardia</taxon>
    </lineage>
</organism>
<dbReference type="AlphaFoldDB" id="A0A4U8VUC0"/>
<gene>
    <name evidence="1" type="ORF">NCTC10797_00966</name>
</gene>